<keyword evidence="3" id="KW-0378">Hydrolase</keyword>
<feature type="transmembrane region" description="Helical" evidence="1">
    <location>
        <begin position="148"/>
        <end position="169"/>
    </location>
</feature>
<comment type="caution">
    <text evidence="3">The sequence shown here is derived from an EMBL/GenBank/DDBJ whole genome shotgun (WGS) entry which is preliminary data.</text>
</comment>
<keyword evidence="1" id="KW-1133">Transmembrane helix</keyword>
<dbReference type="InterPro" id="IPR003675">
    <property type="entry name" value="Rce1/LyrA-like_dom"/>
</dbReference>
<keyword evidence="3" id="KW-0645">Protease</keyword>
<feature type="transmembrane region" description="Helical" evidence="1">
    <location>
        <begin position="229"/>
        <end position="247"/>
    </location>
</feature>
<dbReference type="GO" id="GO:0004175">
    <property type="term" value="F:endopeptidase activity"/>
    <property type="evidence" value="ECO:0007669"/>
    <property type="project" value="UniProtKB-ARBA"/>
</dbReference>
<dbReference type="GO" id="GO:0080120">
    <property type="term" value="P:CAAX-box protein maturation"/>
    <property type="evidence" value="ECO:0007669"/>
    <property type="project" value="UniProtKB-ARBA"/>
</dbReference>
<dbReference type="OrthoDB" id="7564474at2"/>
<dbReference type="EMBL" id="VORT01000002">
    <property type="protein sequence ID" value="TXD74267.1"/>
    <property type="molecule type" value="Genomic_DNA"/>
</dbReference>
<sequence length="257" mass="29309">MATLSNISKDSLKVTLTFISLFLLYHLAEYMILFQNNVLGFFVFQTLFFLAAWLFGKWYNKQGLKCWGLSFSKKILRNILVGIFLGLLLYAVPFGVSIALGIETIVNIPNISTLITASLPFAFGVLFSSFSEDILTRGVVYTYFNKKITIPSLIILSASIYLLNHIYRLSDGPDTILYLFLLGIIFIIPLVKTKNLWLTGSMHWAGNTFFFITHSVIQIESGKNLFSGNYVFAIWMVLFIPILLYVIKWEYLSINEI</sequence>
<dbReference type="RefSeq" id="WP_111843697.1">
    <property type="nucleotide sequence ID" value="NZ_UEGI01000003.1"/>
</dbReference>
<feature type="transmembrane region" description="Helical" evidence="1">
    <location>
        <begin position="108"/>
        <end position="127"/>
    </location>
</feature>
<dbReference type="GO" id="GO:0006508">
    <property type="term" value="P:proteolysis"/>
    <property type="evidence" value="ECO:0007669"/>
    <property type="project" value="UniProtKB-KW"/>
</dbReference>
<dbReference type="PANTHER" id="PTHR39430">
    <property type="entry name" value="MEMBRANE-ASSOCIATED PROTEASE-RELATED"/>
    <property type="match status" value="1"/>
</dbReference>
<keyword evidence="1" id="KW-0472">Membrane</keyword>
<dbReference type="PANTHER" id="PTHR39430:SF1">
    <property type="entry name" value="PROTEASE"/>
    <property type="match status" value="1"/>
</dbReference>
<feature type="transmembrane region" description="Helical" evidence="1">
    <location>
        <begin position="38"/>
        <end position="59"/>
    </location>
</feature>
<evidence type="ECO:0000259" key="2">
    <source>
        <dbReference type="Pfam" id="PF02517"/>
    </source>
</evidence>
<dbReference type="Proteomes" id="UP000321497">
    <property type="component" value="Unassembled WGS sequence"/>
</dbReference>
<proteinExistence type="predicted"/>
<evidence type="ECO:0000313" key="4">
    <source>
        <dbReference type="Proteomes" id="UP000321497"/>
    </source>
</evidence>
<dbReference type="AlphaFoldDB" id="A0A5C6Z2C9"/>
<name>A0A5C6Z2C9_9FLAO</name>
<feature type="transmembrane region" description="Helical" evidence="1">
    <location>
        <begin position="175"/>
        <end position="191"/>
    </location>
</feature>
<dbReference type="GO" id="GO:0008237">
    <property type="term" value="F:metallopeptidase activity"/>
    <property type="evidence" value="ECO:0007669"/>
    <property type="project" value="UniProtKB-KW"/>
</dbReference>
<gene>
    <name evidence="3" type="ORF">ESU54_03165</name>
</gene>
<reference evidence="3 4" key="1">
    <citation type="submission" date="2019-08" db="EMBL/GenBank/DDBJ databases">
        <title>Genome of Aequorivita antarctica SW49 (type strain).</title>
        <authorList>
            <person name="Bowman J.P."/>
        </authorList>
    </citation>
    <scope>NUCLEOTIDE SEQUENCE [LARGE SCALE GENOMIC DNA]</scope>
    <source>
        <strain evidence="3 4">SW49</strain>
    </source>
</reference>
<evidence type="ECO:0000256" key="1">
    <source>
        <dbReference type="SAM" id="Phobius"/>
    </source>
</evidence>
<protein>
    <submittedName>
        <fullName evidence="3">CPBP family intramembrane metalloprotease</fullName>
    </submittedName>
</protein>
<evidence type="ECO:0000313" key="3">
    <source>
        <dbReference type="EMBL" id="TXD74267.1"/>
    </source>
</evidence>
<dbReference type="Pfam" id="PF02517">
    <property type="entry name" value="Rce1-like"/>
    <property type="match status" value="1"/>
</dbReference>
<keyword evidence="4" id="KW-1185">Reference proteome</keyword>
<keyword evidence="1" id="KW-0812">Transmembrane</keyword>
<organism evidence="3 4">
    <name type="scientific">Aequorivita antarctica</name>
    <dbReference type="NCBI Taxonomy" id="153266"/>
    <lineage>
        <taxon>Bacteria</taxon>
        <taxon>Pseudomonadati</taxon>
        <taxon>Bacteroidota</taxon>
        <taxon>Flavobacteriia</taxon>
        <taxon>Flavobacteriales</taxon>
        <taxon>Flavobacteriaceae</taxon>
        <taxon>Aequorivita</taxon>
    </lineage>
</organism>
<feature type="transmembrane region" description="Helical" evidence="1">
    <location>
        <begin position="79"/>
        <end position="102"/>
    </location>
</feature>
<accession>A0A5C6Z2C9</accession>
<feature type="domain" description="CAAX prenyl protease 2/Lysostaphin resistance protein A-like" evidence="2">
    <location>
        <begin position="119"/>
        <end position="208"/>
    </location>
</feature>
<feature type="transmembrane region" description="Helical" evidence="1">
    <location>
        <begin position="12"/>
        <end position="32"/>
    </location>
</feature>
<keyword evidence="3" id="KW-0482">Metalloprotease</keyword>